<dbReference type="HOGENOM" id="CLU_1925656_0_0_10"/>
<sequence>MTDEKRQGAGCRKIFRQICFLPHFCVSVILLRCGFQQDNFLDFPFSMFLLFLEAVVKAALFVAEEVRAIQAVINLHRLSQTPSTYLTKPQEKYTPAHRNKSERQTSYLPSSVFVFFGGFYTSASLHIPSLI</sequence>
<feature type="transmembrane region" description="Helical" evidence="1">
    <location>
        <begin position="43"/>
        <end position="63"/>
    </location>
</feature>
<proteinExistence type="predicted"/>
<keyword evidence="1" id="KW-1133">Transmembrane helix</keyword>
<comment type="caution">
    <text evidence="2">The sequence shown here is derived from an EMBL/GenBank/DDBJ whole genome shotgun (WGS) entry which is preliminary data.</text>
</comment>
<reference evidence="2 3" key="1">
    <citation type="submission" date="2009-11" db="EMBL/GenBank/DDBJ databases">
        <authorList>
            <person name="Weinstock G."/>
            <person name="Sodergren E."/>
            <person name="Clifton S."/>
            <person name="Fulton L."/>
            <person name="Fulton B."/>
            <person name="Courtney L."/>
            <person name="Fronick C."/>
            <person name="Harrison M."/>
            <person name="Strong C."/>
            <person name="Farmer C."/>
            <person name="Delahaunty K."/>
            <person name="Markovic C."/>
            <person name="Hall O."/>
            <person name="Minx P."/>
            <person name="Tomlinson C."/>
            <person name="Mitreva M."/>
            <person name="Nelson J."/>
            <person name="Hou S."/>
            <person name="Wollam A."/>
            <person name="Pepin K.H."/>
            <person name="Johnson M."/>
            <person name="Bhonagiri V."/>
            <person name="Nash W.E."/>
            <person name="Warren W."/>
            <person name="Chinwalla A."/>
            <person name="Mardis E.R."/>
            <person name="Wilson R.K."/>
        </authorList>
    </citation>
    <scope>NUCLEOTIDE SEQUENCE [LARGE SCALE GENOMIC DNA]</scope>
    <source>
        <strain evidence="2 3">F0302</strain>
    </source>
</reference>
<feature type="transmembrane region" description="Helical" evidence="1">
    <location>
        <begin position="14"/>
        <end position="31"/>
    </location>
</feature>
<evidence type="ECO:0000256" key="1">
    <source>
        <dbReference type="SAM" id="Phobius"/>
    </source>
</evidence>
<evidence type="ECO:0000313" key="3">
    <source>
        <dbReference type="Proteomes" id="UP000004079"/>
    </source>
</evidence>
<dbReference type="AlphaFoldDB" id="D1QW71"/>
<accession>D1QW71</accession>
<evidence type="ECO:0000313" key="2">
    <source>
        <dbReference type="EMBL" id="EFB30411.1"/>
    </source>
</evidence>
<organism evidence="2 3">
    <name type="scientific">Segatella oris F0302</name>
    <dbReference type="NCBI Taxonomy" id="649760"/>
    <lineage>
        <taxon>Bacteria</taxon>
        <taxon>Pseudomonadati</taxon>
        <taxon>Bacteroidota</taxon>
        <taxon>Bacteroidia</taxon>
        <taxon>Bacteroidales</taxon>
        <taxon>Prevotellaceae</taxon>
        <taxon>Segatella</taxon>
    </lineage>
</organism>
<protein>
    <submittedName>
        <fullName evidence="2">Uncharacterized protein</fullName>
    </submittedName>
</protein>
<feature type="transmembrane region" description="Helical" evidence="1">
    <location>
        <begin position="107"/>
        <end position="127"/>
    </location>
</feature>
<name>D1QW71_9BACT</name>
<dbReference type="Proteomes" id="UP000004079">
    <property type="component" value="Unassembled WGS sequence"/>
</dbReference>
<dbReference type="EMBL" id="ACUZ02000066">
    <property type="protein sequence ID" value="EFB30411.1"/>
    <property type="molecule type" value="Genomic_DNA"/>
</dbReference>
<keyword evidence="1" id="KW-0472">Membrane</keyword>
<gene>
    <name evidence="2" type="ORF">HMPREF0971_03266</name>
</gene>
<keyword evidence="1" id="KW-0812">Transmembrane</keyword>